<feature type="compositionally biased region" description="Gly residues" evidence="3">
    <location>
        <begin position="164"/>
        <end position="179"/>
    </location>
</feature>
<evidence type="ECO:0000256" key="1">
    <source>
        <dbReference type="ARBA" id="ARBA00022884"/>
    </source>
</evidence>
<gene>
    <name evidence="5" type="ORF">BV898_08463</name>
</gene>
<feature type="compositionally biased region" description="Gly residues" evidence="3">
    <location>
        <begin position="211"/>
        <end position="228"/>
    </location>
</feature>
<dbReference type="OrthoDB" id="48651at2759"/>
<evidence type="ECO:0000313" key="5">
    <source>
        <dbReference type="EMBL" id="OQV17532.1"/>
    </source>
</evidence>
<keyword evidence="1 2" id="KW-0694">RNA-binding</keyword>
<evidence type="ECO:0000256" key="3">
    <source>
        <dbReference type="SAM" id="MobiDB-lite"/>
    </source>
</evidence>
<dbReference type="GO" id="GO:0003743">
    <property type="term" value="F:translation initiation factor activity"/>
    <property type="evidence" value="ECO:0007669"/>
    <property type="project" value="UniProtKB-KW"/>
</dbReference>
<dbReference type="InterPro" id="IPR035979">
    <property type="entry name" value="RBD_domain_sf"/>
</dbReference>
<dbReference type="Proteomes" id="UP000192578">
    <property type="component" value="Unassembled WGS sequence"/>
</dbReference>
<feature type="compositionally biased region" description="Gly residues" evidence="3">
    <location>
        <begin position="14"/>
        <end position="34"/>
    </location>
</feature>
<feature type="region of interest" description="Disordered" evidence="3">
    <location>
        <begin position="1"/>
        <end position="37"/>
    </location>
</feature>
<dbReference type="PANTHER" id="PTHR23236:SF11">
    <property type="entry name" value="EUKARYOTIC TRANSLATION INITIATION FACTOR 4H"/>
    <property type="match status" value="1"/>
</dbReference>
<reference evidence="6" key="1">
    <citation type="submission" date="2017-01" db="EMBL/GenBank/DDBJ databases">
        <title>Comparative genomics of anhydrobiosis in the tardigrade Hypsibius dujardini.</title>
        <authorList>
            <person name="Yoshida Y."/>
            <person name="Koutsovoulos G."/>
            <person name="Laetsch D."/>
            <person name="Stevens L."/>
            <person name="Kumar S."/>
            <person name="Horikawa D."/>
            <person name="Ishino K."/>
            <person name="Komine S."/>
            <person name="Tomita M."/>
            <person name="Blaxter M."/>
            <person name="Arakawa K."/>
        </authorList>
    </citation>
    <scope>NUCLEOTIDE SEQUENCE [LARGE SCALE GENOMIC DNA]</scope>
    <source>
        <strain evidence="6">Z151</strain>
    </source>
</reference>
<sequence length="358" mass="37260">MAYQGRQEYSRQHSGGGGRDAGYGGAPRGGGGSGNVVPDEPPYIAFVGNLPYNIMQSDVEMIFKDQKVKSVRMMRDRETDEFKGNAFVEFVDRQSLIEGIAFHGAILEDRALRVDVAQPRGEGGRGGRGGGDRGGPRGGGGSSVGRNGPNRGGPRDGGFSNDNYGGGGGGRNDNYGGGRNDQRGGSSYGHNQQGGRSSFGDRGGAPSYRDGQGGGGGYDGGHRGGGGFQDRRSGGGQYQDQGRSGGGGGYSQRQGGDYHSRGGDRGGYGGGHDRPRYNDRGAQDFQDLKPADPADAANRPKLNLQPRTVSVPVGQLAELSESAKSIFGGAKPREAKPGDEDIVKDVAEKLDSLNVAEK</sequence>
<name>A0A1W0WQR9_HYPEX</name>
<dbReference type="PROSITE" id="PS50102">
    <property type="entry name" value="RRM"/>
    <property type="match status" value="1"/>
</dbReference>
<evidence type="ECO:0000256" key="2">
    <source>
        <dbReference type="PROSITE-ProRule" id="PRU00176"/>
    </source>
</evidence>
<keyword evidence="6" id="KW-1185">Reference proteome</keyword>
<dbReference type="GO" id="GO:0003723">
    <property type="term" value="F:RNA binding"/>
    <property type="evidence" value="ECO:0007669"/>
    <property type="project" value="UniProtKB-UniRule"/>
</dbReference>
<evidence type="ECO:0000259" key="4">
    <source>
        <dbReference type="PROSITE" id="PS50102"/>
    </source>
</evidence>
<feature type="compositionally biased region" description="Basic and acidic residues" evidence="3">
    <location>
        <begin position="122"/>
        <end position="135"/>
    </location>
</feature>
<protein>
    <submittedName>
        <fullName evidence="5">Eukaryotic translation initiation factor 4H</fullName>
    </submittedName>
</protein>
<proteinExistence type="predicted"/>
<accession>A0A1W0WQR9</accession>
<comment type="caution">
    <text evidence="5">The sequence shown here is derived from an EMBL/GenBank/DDBJ whole genome shotgun (WGS) entry which is preliminary data.</text>
</comment>
<dbReference type="AlphaFoldDB" id="A0A1W0WQR9"/>
<feature type="region of interest" description="Disordered" evidence="3">
    <location>
        <begin position="117"/>
        <end position="309"/>
    </location>
</feature>
<keyword evidence="5" id="KW-0396">Initiation factor</keyword>
<dbReference type="InterPro" id="IPR012677">
    <property type="entry name" value="Nucleotide-bd_a/b_plait_sf"/>
</dbReference>
<feature type="domain" description="RRM" evidence="4">
    <location>
        <begin position="43"/>
        <end position="119"/>
    </location>
</feature>
<dbReference type="SUPFAM" id="SSF54928">
    <property type="entry name" value="RNA-binding domain, RBD"/>
    <property type="match status" value="1"/>
</dbReference>
<keyword evidence="5" id="KW-0648">Protein biosynthesis</keyword>
<evidence type="ECO:0000313" key="6">
    <source>
        <dbReference type="Proteomes" id="UP000192578"/>
    </source>
</evidence>
<dbReference type="InterPro" id="IPR000504">
    <property type="entry name" value="RRM_dom"/>
</dbReference>
<dbReference type="EMBL" id="MTYJ01000060">
    <property type="protein sequence ID" value="OQV17532.1"/>
    <property type="molecule type" value="Genomic_DNA"/>
</dbReference>
<feature type="compositionally biased region" description="Basic and acidic residues" evidence="3">
    <location>
        <begin position="271"/>
        <end position="292"/>
    </location>
</feature>
<dbReference type="Pfam" id="PF00076">
    <property type="entry name" value="RRM_1"/>
    <property type="match status" value="1"/>
</dbReference>
<organism evidence="5 6">
    <name type="scientific">Hypsibius exemplaris</name>
    <name type="common">Freshwater tardigrade</name>
    <dbReference type="NCBI Taxonomy" id="2072580"/>
    <lineage>
        <taxon>Eukaryota</taxon>
        <taxon>Metazoa</taxon>
        <taxon>Ecdysozoa</taxon>
        <taxon>Tardigrada</taxon>
        <taxon>Eutardigrada</taxon>
        <taxon>Parachela</taxon>
        <taxon>Hypsibioidea</taxon>
        <taxon>Hypsibiidae</taxon>
        <taxon>Hypsibius</taxon>
    </lineage>
</organism>
<dbReference type="Gene3D" id="3.30.70.330">
    <property type="match status" value="1"/>
</dbReference>
<dbReference type="PANTHER" id="PTHR23236">
    <property type="entry name" value="EUKARYOTIC TRANSLATION INITIATION FACTOR 4B/4H"/>
    <property type="match status" value="1"/>
</dbReference>
<dbReference type="SMART" id="SM00360">
    <property type="entry name" value="RRM"/>
    <property type="match status" value="1"/>
</dbReference>